<dbReference type="AlphaFoldDB" id="A0A1R2CL48"/>
<proteinExistence type="predicted"/>
<comment type="caution">
    <text evidence="2">The sequence shown here is derived from an EMBL/GenBank/DDBJ whole genome shotgun (WGS) entry which is preliminary data.</text>
</comment>
<sequence length="445" mass="52589">MSYALDVNNQRVRVALEALGVDKEELLIKTINDFGHKGVREEIKQLRYDYYSRRLEETVKCIKEAIKSMATRAKADNHKSFTACTDDGTSIPTLSEKSLNDRKVFLNEKNKDTLLIALEEIKNSLTTIEKKERPKSMVRPRTTKAPRFDHFKKTQQENFTRIKETEERQARKALSQSFHLYHQNKASPKAKDPKVLTKTLKKTLSVSNSDVEINEKLYKYDEKIEKSRALHEKQILMKKESARNHPSATKLETLNNDELIFKIIERTRAVSERKDKKVEKIKEKWEKVKNFKEEKVHKLKKLEKEYRKAIHEKEEILEHKLNSAEKIIKNRKASVGKEIEIKIEVQKLKYEDANIKVKRANKMMKHKREMIINKQKEDNMKFEVTKQIREIANNKKRDQAIQKMIEKERVNEVLRIIKKSPKSKVAFELLKEFDMMPEKNETSED</sequence>
<organism evidence="2 3">
    <name type="scientific">Stentor coeruleus</name>
    <dbReference type="NCBI Taxonomy" id="5963"/>
    <lineage>
        <taxon>Eukaryota</taxon>
        <taxon>Sar</taxon>
        <taxon>Alveolata</taxon>
        <taxon>Ciliophora</taxon>
        <taxon>Postciliodesmatophora</taxon>
        <taxon>Heterotrichea</taxon>
        <taxon>Heterotrichida</taxon>
        <taxon>Stentoridae</taxon>
        <taxon>Stentor</taxon>
    </lineage>
</organism>
<gene>
    <name evidence="2" type="ORF">SteCoe_8011</name>
</gene>
<protein>
    <submittedName>
        <fullName evidence="2">Uncharacterized protein</fullName>
    </submittedName>
</protein>
<evidence type="ECO:0000313" key="3">
    <source>
        <dbReference type="Proteomes" id="UP000187209"/>
    </source>
</evidence>
<reference evidence="2 3" key="1">
    <citation type="submission" date="2016-11" db="EMBL/GenBank/DDBJ databases">
        <title>The macronuclear genome of Stentor coeruleus: a giant cell with tiny introns.</title>
        <authorList>
            <person name="Slabodnick M."/>
            <person name="Ruby J.G."/>
            <person name="Reiff S.B."/>
            <person name="Swart E.C."/>
            <person name="Gosai S."/>
            <person name="Prabakaran S."/>
            <person name="Witkowska E."/>
            <person name="Larue G.E."/>
            <person name="Fisher S."/>
            <person name="Freeman R.M."/>
            <person name="Gunawardena J."/>
            <person name="Chu W."/>
            <person name="Stover N.A."/>
            <person name="Gregory B.D."/>
            <person name="Nowacki M."/>
            <person name="Derisi J."/>
            <person name="Roy S.W."/>
            <person name="Marshall W.F."/>
            <person name="Sood P."/>
        </authorList>
    </citation>
    <scope>NUCLEOTIDE SEQUENCE [LARGE SCALE GENOMIC DNA]</scope>
    <source>
        <strain evidence="2">WM001</strain>
    </source>
</reference>
<evidence type="ECO:0000256" key="1">
    <source>
        <dbReference type="SAM" id="Coils"/>
    </source>
</evidence>
<keyword evidence="3" id="KW-1185">Reference proteome</keyword>
<accession>A0A1R2CL48</accession>
<keyword evidence="1" id="KW-0175">Coiled coil</keyword>
<dbReference type="OrthoDB" id="326926at2759"/>
<dbReference type="EMBL" id="MPUH01000118">
    <property type="protein sequence ID" value="OMJ89744.1"/>
    <property type="molecule type" value="Genomic_DNA"/>
</dbReference>
<dbReference type="Proteomes" id="UP000187209">
    <property type="component" value="Unassembled WGS sequence"/>
</dbReference>
<feature type="coiled-coil region" evidence="1">
    <location>
        <begin position="282"/>
        <end position="319"/>
    </location>
</feature>
<name>A0A1R2CL48_9CILI</name>
<evidence type="ECO:0000313" key="2">
    <source>
        <dbReference type="EMBL" id="OMJ89744.1"/>
    </source>
</evidence>